<feature type="compositionally biased region" description="Low complexity" evidence="1">
    <location>
        <begin position="441"/>
        <end position="454"/>
    </location>
</feature>
<feature type="compositionally biased region" description="Gly residues" evidence="1">
    <location>
        <begin position="582"/>
        <end position="593"/>
    </location>
</feature>
<dbReference type="EMBL" id="HF935286">
    <property type="protein sequence ID" value="CCX06361.1"/>
    <property type="molecule type" value="Genomic_DNA"/>
</dbReference>
<sequence>MEQYPSGPYDSWGLQEEIRLLKVAQFEHNERLSQHSERLNKLEKQYDNPRDHRIRSLWSSPSPFPAPLSTYSQQPSNPDTNLNGYDHQQQHQNLVLSGLQLDDVVDVPRRGASRANSVRFDDSATTNHWIHDSPGTSDYFGPRSTNTSVHGGYAMTDRSSSHKSDNRSDGRQSIRSFGGELSSSYEGDNMFQPPTSSGDMMDTILHPAVSKTSPAPAMLRCWLDTAPSYDPLLYAIVCTGSARSSIEMSLVVQQRMEHRISRSSNGSESRITLPVFLPDAIVQHNSRITAPTKIPRITVDFIVLPTCQPKSQQSGIRVFLGSDVISAHMVDVLFSQSRVFLTCDDGRKVQVPFVRPESEEIFSDIFTAHSGDYIPRHTADASTNGSGNTNSTNNTDGLPRPKSSSPAPNSSGESTKSISSPRPIHGGQASVIRGVASMEPSVSFSSPTLSRSPSAQLVPPPKTTSTTIFNAEARPWTALADSRKDIGFPGSGGGSGGTNTFTNNDPFANSNSKSDEAITRGRSLTNPFEDLPIGMGMGKGQGGARWEVGPTTTTTTSHTGQQAQQGGRKQSMTYAAPLKEGTGNGQPGSGGLPAGESYSRASSRGMKVLRTSKSFSSQGGQGGGEGKKGSAAPTGPSAAIGNVKGHGRTMSGGDAVGKQGDGKTGIARAKSSNVVGGATAFKWMAPKEAE</sequence>
<accession>U4KX62</accession>
<feature type="region of interest" description="Disordered" evidence="1">
    <location>
        <begin position="126"/>
        <end position="194"/>
    </location>
</feature>
<feature type="compositionally biased region" description="Low complexity" evidence="1">
    <location>
        <begin position="549"/>
        <end position="567"/>
    </location>
</feature>
<feature type="compositionally biased region" description="Polar residues" evidence="1">
    <location>
        <begin position="69"/>
        <end position="83"/>
    </location>
</feature>
<feature type="region of interest" description="Disordered" evidence="1">
    <location>
        <begin position="540"/>
        <end position="690"/>
    </location>
</feature>
<feature type="region of interest" description="Disordered" evidence="1">
    <location>
        <begin position="53"/>
        <end position="83"/>
    </location>
</feature>
<feature type="region of interest" description="Disordered" evidence="1">
    <location>
        <begin position="441"/>
        <end position="466"/>
    </location>
</feature>
<dbReference type="OMA" id="CETHRSP"/>
<reference evidence="2 3" key="1">
    <citation type="journal article" date="2013" name="PLoS Genet.">
        <title>The genome and development-dependent transcriptomes of Pyronema confluens: a window into fungal evolution.</title>
        <authorList>
            <person name="Traeger S."/>
            <person name="Altegoer F."/>
            <person name="Freitag M."/>
            <person name="Gabaldon T."/>
            <person name="Kempken F."/>
            <person name="Kumar A."/>
            <person name="Marcet-Houben M."/>
            <person name="Poggeler S."/>
            <person name="Stajich J.E."/>
            <person name="Nowrousian M."/>
        </authorList>
    </citation>
    <scope>NUCLEOTIDE SEQUENCE [LARGE SCALE GENOMIC DNA]</scope>
    <source>
        <strain evidence="3">CBS 100304</strain>
        <tissue evidence="2">Vegetative mycelium</tissue>
    </source>
</reference>
<organism evidence="2 3">
    <name type="scientific">Pyronema omphalodes (strain CBS 100304)</name>
    <name type="common">Pyronema confluens</name>
    <dbReference type="NCBI Taxonomy" id="1076935"/>
    <lineage>
        <taxon>Eukaryota</taxon>
        <taxon>Fungi</taxon>
        <taxon>Dikarya</taxon>
        <taxon>Ascomycota</taxon>
        <taxon>Pezizomycotina</taxon>
        <taxon>Pezizomycetes</taxon>
        <taxon>Pezizales</taxon>
        <taxon>Pyronemataceae</taxon>
        <taxon>Pyronema</taxon>
    </lineage>
</organism>
<dbReference type="OrthoDB" id="5369841at2759"/>
<feature type="compositionally biased region" description="Low complexity" evidence="1">
    <location>
        <begin position="382"/>
        <end position="414"/>
    </location>
</feature>
<evidence type="ECO:0000313" key="3">
    <source>
        <dbReference type="Proteomes" id="UP000018144"/>
    </source>
</evidence>
<feature type="compositionally biased region" description="Polar residues" evidence="1">
    <location>
        <begin position="173"/>
        <end position="194"/>
    </location>
</feature>
<dbReference type="AlphaFoldDB" id="U4KX62"/>
<dbReference type="STRING" id="1076935.U4KX62"/>
<evidence type="ECO:0000256" key="1">
    <source>
        <dbReference type="SAM" id="MobiDB-lite"/>
    </source>
</evidence>
<evidence type="ECO:0000313" key="2">
    <source>
        <dbReference type="EMBL" id="CCX06361.1"/>
    </source>
</evidence>
<dbReference type="Proteomes" id="UP000018144">
    <property type="component" value="Unassembled WGS sequence"/>
</dbReference>
<feature type="compositionally biased region" description="Basic and acidic residues" evidence="1">
    <location>
        <begin position="159"/>
        <end position="172"/>
    </location>
</feature>
<gene>
    <name evidence="2" type="ORF">PCON_05948</name>
</gene>
<feature type="region of interest" description="Disordered" evidence="1">
    <location>
        <begin position="489"/>
        <end position="518"/>
    </location>
</feature>
<keyword evidence="3" id="KW-1185">Reference proteome</keyword>
<name>U4KX62_PYROM</name>
<protein>
    <submittedName>
        <fullName evidence="2">Uncharacterized protein</fullName>
    </submittedName>
</protein>
<proteinExistence type="predicted"/>
<feature type="region of interest" description="Disordered" evidence="1">
    <location>
        <begin position="376"/>
        <end position="427"/>
    </location>
</feature>
<dbReference type="eggNOG" id="ENOG502RVVW">
    <property type="taxonomic scope" value="Eukaryota"/>
</dbReference>